<proteinExistence type="predicted"/>
<dbReference type="EMBL" id="CP095855">
    <property type="protein sequence ID" value="UPK68654.1"/>
    <property type="molecule type" value="Genomic_DNA"/>
</dbReference>
<protein>
    <submittedName>
        <fullName evidence="1">Uncharacterized protein</fullName>
    </submittedName>
</protein>
<reference evidence="1 2" key="1">
    <citation type="submission" date="2022-04" db="EMBL/GenBank/DDBJ databases">
        <title>The arsenic-methylating capacity of Chitinophaga filiformis YT5 during chitin decomposition.</title>
        <authorList>
            <person name="Chen G."/>
            <person name="Liang Y."/>
        </authorList>
    </citation>
    <scope>NUCLEOTIDE SEQUENCE [LARGE SCALE GENOMIC DNA]</scope>
    <source>
        <strain evidence="1 2">YT5</strain>
    </source>
</reference>
<gene>
    <name evidence="1" type="ORF">MYF79_27215</name>
</gene>
<name>A0ABY4I042_CHIFI</name>
<dbReference type="RefSeq" id="WP_247811029.1">
    <property type="nucleotide sequence ID" value="NZ_CP095855.1"/>
</dbReference>
<evidence type="ECO:0000313" key="2">
    <source>
        <dbReference type="Proteomes" id="UP000830198"/>
    </source>
</evidence>
<keyword evidence="2" id="KW-1185">Reference proteome</keyword>
<dbReference type="Proteomes" id="UP000830198">
    <property type="component" value="Chromosome"/>
</dbReference>
<accession>A0ABY4I042</accession>
<sequence length="61" mass="6978">MKDPKVEERIMALIEQAKATGKTVKIKVPAHRRSSLSQIIKTKEQADAFMEKLNRAFNRVP</sequence>
<evidence type="ECO:0000313" key="1">
    <source>
        <dbReference type="EMBL" id="UPK68654.1"/>
    </source>
</evidence>
<organism evidence="1 2">
    <name type="scientific">Chitinophaga filiformis</name>
    <name type="common">Myxococcus filiformis</name>
    <name type="synonym">Flexibacter filiformis</name>
    <dbReference type="NCBI Taxonomy" id="104663"/>
    <lineage>
        <taxon>Bacteria</taxon>
        <taxon>Pseudomonadati</taxon>
        <taxon>Bacteroidota</taxon>
        <taxon>Chitinophagia</taxon>
        <taxon>Chitinophagales</taxon>
        <taxon>Chitinophagaceae</taxon>
        <taxon>Chitinophaga</taxon>
    </lineage>
</organism>